<accession>A0AAV7DI18</accession>
<evidence type="ECO:0000313" key="1">
    <source>
        <dbReference type="EMBL" id="KAG8596361.1"/>
    </source>
</evidence>
<proteinExistence type="predicted"/>
<evidence type="ECO:0000313" key="2">
    <source>
        <dbReference type="Proteomes" id="UP000824782"/>
    </source>
</evidence>
<organism evidence="1 2">
    <name type="scientific">Engystomops pustulosus</name>
    <name type="common">Tungara frog</name>
    <name type="synonym">Physalaemus pustulosus</name>
    <dbReference type="NCBI Taxonomy" id="76066"/>
    <lineage>
        <taxon>Eukaryota</taxon>
        <taxon>Metazoa</taxon>
        <taxon>Chordata</taxon>
        <taxon>Craniata</taxon>
        <taxon>Vertebrata</taxon>
        <taxon>Euteleostomi</taxon>
        <taxon>Amphibia</taxon>
        <taxon>Batrachia</taxon>
        <taxon>Anura</taxon>
        <taxon>Neobatrachia</taxon>
        <taxon>Hyloidea</taxon>
        <taxon>Leptodactylidae</taxon>
        <taxon>Leiuperinae</taxon>
        <taxon>Engystomops</taxon>
    </lineage>
</organism>
<dbReference type="EMBL" id="WNYA01000001">
    <property type="protein sequence ID" value="KAG8596361.1"/>
    <property type="molecule type" value="Genomic_DNA"/>
</dbReference>
<protein>
    <submittedName>
        <fullName evidence="1">Uncharacterized protein</fullName>
    </submittedName>
</protein>
<name>A0AAV7DI18_ENGPU</name>
<reference evidence="1" key="1">
    <citation type="thesis" date="2020" institute="ProQuest LLC" country="789 East Eisenhower Parkway, Ann Arbor, MI, USA">
        <title>Comparative Genomics and Chromosome Evolution.</title>
        <authorList>
            <person name="Mudd A.B."/>
        </authorList>
    </citation>
    <scope>NUCLEOTIDE SEQUENCE</scope>
    <source>
        <strain evidence="1">237g6f4</strain>
        <tissue evidence="1">Blood</tissue>
    </source>
</reference>
<comment type="caution">
    <text evidence="1">The sequence shown here is derived from an EMBL/GenBank/DDBJ whole genome shotgun (WGS) entry which is preliminary data.</text>
</comment>
<gene>
    <name evidence="1" type="ORF">GDO81_001872</name>
</gene>
<dbReference type="AlphaFoldDB" id="A0AAV7DI18"/>
<keyword evidence="2" id="KW-1185">Reference proteome</keyword>
<sequence length="79" mass="9258">MWIAGENHIFLSEYFNPDDSFSQQVFPDLKLLYCGVEYVAEEITVCCWRAHRPVSLPYMWPICSELSSAGRLPIRHHQK</sequence>
<dbReference type="Proteomes" id="UP000824782">
    <property type="component" value="Unassembled WGS sequence"/>
</dbReference>